<dbReference type="InterPro" id="IPR037027">
    <property type="entry name" value="YqgF/RNaseH-like_dom_sf"/>
</dbReference>
<feature type="coiled-coil region" evidence="9">
    <location>
        <begin position="463"/>
        <end position="490"/>
    </location>
</feature>
<dbReference type="Pfam" id="PF01609">
    <property type="entry name" value="DDE_Tnp_1"/>
    <property type="match status" value="1"/>
</dbReference>
<comment type="caution">
    <text evidence="14">The sequence shown here is derived from an EMBL/GenBank/DDBJ whole genome shotgun (WGS) entry which is preliminary data.</text>
</comment>
<feature type="domain" description="AprE-like beta-barrel" evidence="13">
    <location>
        <begin position="562"/>
        <end position="635"/>
    </location>
</feature>
<dbReference type="PANTHER" id="PTHR30386">
    <property type="entry name" value="MEMBRANE FUSION SUBUNIT OF EMRAB-TOLC MULTIDRUG EFFLUX PUMP"/>
    <property type="match status" value="1"/>
</dbReference>
<feature type="coiled-coil region" evidence="9">
    <location>
        <begin position="632"/>
        <end position="680"/>
    </location>
</feature>
<dbReference type="GO" id="GO:0015031">
    <property type="term" value="P:protein transport"/>
    <property type="evidence" value="ECO:0007669"/>
    <property type="project" value="InterPro"/>
</dbReference>
<evidence type="ECO:0000256" key="8">
    <source>
        <dbReference type="ARBA" id="ARBA00023136"/>
    </source>
</evidence>
<keyword evidence="9" id="KW-0175">Coiled coil</keyword>
<evidence type="ECO:0000259" key="11">
    <source>
        <dbReference type="Pfam" id="PF01609"/>
    </source>
</evidence>
<dbReference type="SUPFAM" id="SSF53098">
    <property type="entry name" value="Ribonuclease H-like"/>
    <property type="match status" value="1"/>
</dbReference>
<feature type="domain" description="Transposase IS4-like" evidence="11">
    <location>
        <begin position="67"/>
        <end position="171"/>
    </location>
</feature>
<dbReference type="Proteomes" id="UP000886998">
    <property type="component" value="Unassembled WGS sequence"/>
</dbReference>
<dbReference type="InterPro" id="IPR012337">
    <property type="entry name" value="RNaseH-like_sf"/>
</dbReference>
<evidence type="ECO:0000256" key="1">
    <source>
        <dbReference type="ARBA" id="ARBA00004377"/>
    </source>
</evidence>
<evidence type="ECO:0000256" key="3">
    <source>
        <dbReference type="ARBA" id="ARBA00022448"/>
    </source>
</evidence>
<feature type="coiled-coil region" evidence="9">
    <location>
        <begin position="368"/>
        <end position="395"/>
    </location>
</feature>
<evidence type="ECO:0000313" key="15">
    <source>
        <dbReference type="Proteomes" id="UP000886998"/>
    </source>
</evidence>
<organism evidence="14 15">
    <name type="scientific">Trichonephila inaurata madagascariensis</name>
    <dbReference type="NCBI Taxonomy" id="2747483"/>
    <lineage>
        <taxon>Eukaryota</taxon>
        <taxon>Metazoa</taxon>
        <taxon>Ecdysozoa</taxon>
        <taxon>Arthropoda</taxon>
        <taxon>Chelicerata</taxon>
        <taxon>Arachnida</taxon>
        <taxon>Araneae</taxon>
        <taxon>Araneomorphae</taxon>
        <taxon>Entelegynae</taxon>
        <taxon>Araneoidea</taxon>
        <taxon>Nephilidae</taxon>
        <taxon>Trichonephila</taxon>
        <taxon>Trichonephila inaurata</taxon>
    </lineage>
</organism>
<evidence type="ECO:0000259" key="12">
    <source>
        <dbReference type="Pfam" id="PF25994"/>
    </source>
</evidence>
<dbReference type="GO" id="GO:0005886">
    <property type="term" value="C:plasma membrane"/>
    <property type="evidence" value="ECO:0007669"/>
    <property type="project" value="UniProtKB-SubCell"/>
</dbReference>
<evidence type="ECO:0000256" key="5">
    <source>
        <dbReference type="ARBA" id="ARBA00022519"/>
    </source>
</evidence>
<keyword evidence="7 10" id="KW-1133">Transmembrane helix</keyword>
<keyword evidence="15" id="KW-1185">Reference proteome</keyword>
<keyword evidence="8 10" id="KW-0472">Membrane</keyword>
<dbReference type="GO" id="GO:0004803">
    <property type="term" value="F:transposase activity"/>
    <property type="evidence" value="ECO:0007669"/>
    <property type="project" value="InterPro"/>
</dbReference>
<dbReference type="Gene3D" id="3.30.420.140">
    <property type="entry name" value="YqgF/RNase H-like domain"/>
    <property type="match status" value="1"/>
</dbReference>
<dbReference type="NCBIfam" id="TIGR01843">
    <property type="entry name" value="type_I_hlyD"/>
    <property type="match status" value="1"/>
</dbReference>
<name>A0A8X6Y4B0_9ARAC</name>
<protein>
    <submittedName>
        <fullName evidence="14">Type I secretion system membrane fusion protein PrsE</fullName>
    </submittedName>
</protein>
<dbReference type="GO" id="GO:0006313">
    <property type="term" value="P:DNA transposition"/>
    <property type="evidence" value="ECO:0007669"/>
    <property type="project" value="InterPro"/>
</dbReference>
<accession>A0A8X6Y4B0</accession>
<dbReference type="GO" id="GO:0003677">
    <property type="term" value="F:DNA binding"/>
    <property type="evidence" value="ECO:0007669"/>
    <property type="project" value="InterPro"/>
</dbReference>
<dbReference type="Pfam" id="PF26002">
    <property type="entry name" value="Beta-barrel_AprE"/>
    <property type="match status" value="1"/>
</dbReference>
<evidence type="ECO:0000256" key="10">
    <source>
        <dbReference type="SAM" id="Phobius"/>
    </source>
</evidence>
<gene>
    <name evidence="14" type="primary">prsE</name>
    <name evidence="14" type="ORF">TNIN_37341</name>
</gene>
<evidence type="ECO:0000259" key="13">
    <source>
        <dbReference type="Pfam" id="PF26002"/>
    </source>
</evidence>
<feature type="domain" description="AprE-like long alpha-helical hairpin" evidence="12">
    <location>
        <begin position="301"/>
        <end position="489"/>
    </location>
</feature>
<dbReference type="GO" id="GO:0006364">
    <property type="term" value="P:rRNA processing"/>
    <property type="evidence" value="ECO:0007669"/>
    <property type="project" value="InterPro"/>
</dbReference>
<dbReference type="Gene3D" id="2.40.30.170">
    <property type="match status" value="1"/>
</dbReference>
<evidence type="ECO:0000256" key="4">
    <source>
        <dbReference type="ARBA" id="ARBA00022475"/>
    </source>
</evidence>
<proteinExistence type="inferred from homology"/>
<evidence type="ECO:0000256" key="7">
    <source>
        <dbReference type="ARBA" id="ARBA00022989"/>
    </source>
</evidence>
<feature type="transmembrane region" description="Helical" evidence="10">
    <location>
        <begin position="225"/>
        <end position="245"/>
    </location>
</feature>
<evidence type="ECO:0000313" key="14">
    <source>
        <dbReference type="EMBL" id="GFY65232.1"/>
    </source>
</evidence>
<sequence length="816" mass="91272">MLHRNPDEFLKSIPKDKRIMCLDMGEKQIGIAFSDKTQLIATAHSVYYRKNMSKDLGYLHRIFKGNEAGSMRHIAVDTQGLPHAIHITTAEATDRSSAVKMVKNAKANLSEVKNILVDAGYTGENFATQIKKTIGATVEVIKRSELHTFVVLPKRWVVERSFAWLEKCLIGHGDNINMQGAKNKKKKYPKFLDKTFALIDAVINFILKRESNNVNEVLKVTWGPLFFGLVVILIFFGIGGIWSAIAPIDGAVHASGEVIVSSNRKIVQHLGGGIISKILVKESQAVKKDEPLVLLSDVSEKANLSIIKEKLLSFLATEARLIAIRGDLDTLEFPDEVKKLSNDELVNKAIKNQVKLFNSQRKSILGKTDILQQRIKQLNDELAGLNFQLNAAHKQYDLITEELETKRQLLDSGHISKPHILTLEKQFAEIEGRVGHYRSAISQVQQKIGENELEIINVRNDSQERANAELKEVSTSIADLKERLMVAEDSLARTIIKSPQEGIVTDIRYHTEGGVIQSGVPIMSVVPSDDDLIIDAKIQTRNIEEVLSAQKKDSNIVSIDGLEGLKVKVRLSAYSARRLSLISGIVSHISPDALDDPRLGRYYSVRVVIPKSELAQFKNVYLYPGMPAEVYIVTQSQLCKNLQQKIEKLEAKIERLERENESLKAENKALKIENAELRERLGLSSKNSSIPSSKELYKIKKNKPKSERNIGGQVGHKGSFRANMDADEVIKVELSSTCECRGKIAICKKPYIHQKVDLPEIKPYVVEYQLEHGRCRKCGKRRSSKLPEGVTSDTFGPRVKSIIAAFSGFTKIQNAK</sequence>
<dbReference type="InterPro" id="IPR058982">
    <property type="entry name" value="Beta-barrel_AprE"/>
</dbReference>
<dbReference type="PANTHER" id="PTHR30386:SF17">
    <property type="entry name" value="ALKALINE PROTEASE SECRETION PROTEIN APRE"/>
    <property type="match status" value="1"/>
</dbReference>
<comment type="similarity">
    <text evidence="2">Belongs to the membrane fusion protein (MFP) (TC 8.A.1) family.</text>
</comment>
<evidence type="ECO:0000256" key="2">
    <source>
        <dbReference type="ARBA" id="ARBA00009477"/>
    </source>
</evidence>
<evidence type="ECO:0000256" key="9">
    <source>
        <dbReference type="SAM" id="Coils"/>
    </source>
</evidence>
<dbReference type="InterPro" id="IPR002559">
    <property type="entry name" value="Transposase_11"/>
</dbReference>
<dbReference type="InterPro" id="IPR058781">
    <property type="entry name" value="HH_AprE-like"/>
</dbReference>
<keyword evidence="3" id="KW-0813">Transport</keyword>
<dbReference type="CDD" id="cd14686">
    <property type="entry name" value="bZIP"/>
    <property type="match status" value="1"/>
</dbReference>
<keyword evidence="4" id="KW-1003">Cell membrane</keyword>
<dbReference type="InterPro" id="IPR010129">
    <property type="entry name" value="T1SS_HlyD"/>
</dbReference>
<dbReference type="PRINTS" id="PR01490">
    <property type="entry name" value="RTXTOXIND"/>
</dbReference>
<evidence type="ECO:0000256" key="6">
    <source>
        <dbReference type="ARBA" id="ARBA00022692"/>
    </source>
</evidence>
<keyword evidence="6 10" id="KW-0812">Transmembrane</keyword>
<reference evidence="14" key="1">
    <citation type="submission" date="2020-08" db="EMBL/GenBank/DDBJ databases">
        <title>Multicomponent nature underlies the extraordinary mechanical properties of spider dragline silk.</title>
        <authorList>
            <person name="Kono N."/>
            <person name="Nakamura H."/>
            <person name="Mori M."/>
            <person name="Yoshida Y."/>
            <person name="Ohtoshi R."/>
            <person name="Malay A.D."/>
            <person name="Moran D.A.P."/>
            <person name="Tomita M."/>
            <person name="Numata K."/>
            <person name="Arakawa K."/>
        </authorList>
    </citation>
    <scope>NUCLEOTIDE SEQUENCE</scope>
</reference>
<dbReference type="EMBL" id="BMAV01015538">
    <property type="protein sequence ID" value="GFY65232.1"/>
    <property type="molecule type" value="Genomic_DNA"/>
</dbReference>
<keyword evidence="5" id="KW-0997">Cell inner membrane</keyword>
<comment type="subcellular location">
    <subcellularLocation>
        <location evidence="1">Cell inner membrane</location>
        <topology evidence="1">Single-pass membrane protein</topology>
    </subcellularLocation>
</comment>
<dbReference type="OrthoDB" id="6415003at2759"/>
<dbReference type="InterPro" id="IPR050739">
    <property type="entry name" value="MFP"/>
</dbReference>
<dbReference type="Pfam" id="PF25994">
    <property type="entry name" value="HH_AprE"/>
    <property type="match status" value="1"/>
</dbReference>
<dbReference type="AlphaFoldDB" id="A0A8X6Y4B0"/>